<gene>
    <name evidence="1" type="ORF">NAV_LOCUS9113</name>
</gene>
<accession>A0A498SVR0</accession>
<name>A0A498SVR0_ACAVI</name>
<sequence length="273" mass="31063">MQETEDFEMNQMMRIVEAEMSPMLVPLPKPIGYEREFMARVAQLTHKDSPACNTMQETEDFEMNQMMRIVEAEMSPMLVPLPKPIGYEREFTSKLARWSQLVFPRPSFVRQTERSALEISSAEPESWTIWSDDRIEEGVTETDSFKETDSVFTDGSVLEADDELSTISASFECNTVSTNTDEVEIVISEGKTAEIKFDAGSENHEARQFSEVTSSSPISSSSTVTETAKCTINGKKFVWNRNALPFVPRNLIDDQNIELQNYRPKTHAQVKIF</sequence>
<dbReference type="EMBL" id="UPTC01003347">
    <property type="protein sequence ID" value="VBB34322.1"/>
    <property type="molecule type" value="Genomic_DNA"/>
</dbReference>
<organism evidence="1 2">
    <name type="scientific">Acanthocheilonema viteae</name>
    <name type="common">Filarial nematode worm</name>
    <name type="synonym">Dipetalonema viteae</name>
    <dbReference type="NCBI Taxonomy" id="6277"/>
    <lineage>
        <taxon>Eukaryota</taxon>
        <taxon>Metazoa</taxon>
        <taxon>Ecdysozoa</taxon>
        <taxon>Nematoda</taxon>
        <taxon>Chromadorea</taxon>
        <taxon>Rhabditida</taxon>
        <taxon>Spirurina</taxon>
        <taxon>Spiruromorpha</taxon>
        <taxon>Filarioidea</taxon>
        <taxon>Onchocercidae</taxon>
        <taxon>Acanthocheilonema</taxon>
    </lineage>
</organism>
<dbReference type="OrthoDB" id="5867070at2759"/>
<dbReference type="Proteomes" id="UP000276991">
    <property type="component" value="Unassembled WGS sequence"/>
</dbReference>
<evidence type="ECO:0000313" key="1">
    <source>
        <dbReference type="EMBL" id="VBB34322.1"/>
    </source>
</evidence>
<evidence type="ECO:0000313" key="2">
    <source>
        <dbReference type="Proteomes" id="UP000276991"/>
    </source>
</evidence>
<dbReference type="AlphaFoldDB" id="A0A498SVR0"/>
<reference evidence="1 2" key="1">
    <citation type="submission" date="2018-08" db="EMBL/GenBank/DDBJ databases">
        <authorList>
            <person name="Laetsch R D."/>
            <person name="Stevens L."/>
            <person name="Kumar S."/>
            <person name="Blaxter L. M."/>
        </authorList>
    </citation>
    <scope>NUCLEOTIDE SEQUENCE [LARGE SCALE GENOMIC DNA]</scope>
</reference>
<protein>
    <submittedName>
        <fullName evidence="1">Uncharacterized protein</fullName>
    </submittedName>
</protein>
<keyword evidence="2" id="KW-1185">Reference proteome</keyword>
<proteinExistence type="predicted"/>